<evidence type="ECO:0000259" key="15">
    <source>
        <dbReference type="PROSITE" id="PS50109"/>
    </source>
</evidence>
<evidence type="ECO:0000256" key="12">
    <source>
        <dbReference type="ARBA" id="ARBA00023012"/>
    </source>
</evidence>
<evidence type="ECO:0000256" key="8">
    <source>
        <dbReference type="ARBA" id="ARBA00022741"/>
    </source>
</evidence>
<dbReference type="InterPro" id="IPR003660">
    <property type="entry name" value="HAMP_dom"/>
</dbReference>
<comment type="subcellular location">
    <subcellularLocation>
        <location evidence="2">Cell membrane</location>
        <topology evidence="2">Multi-pass membrane protein</topology>
    </subcellularLocation>
</comment>
<dbReference type="SMART" id="SM00388">
    <property type="entry name" value="HisKA"/>
    <property type="match status" value="1"/>
</dbReference>
<dbReference type="Pfam" id="PF00512">
    <property type="entry name" value="HisKA"/>
    <property type="match status" value="1"/>
</dbReference>
<keyword evidence="18" id="KW-1185">Reference proteome</keyword>
<evidence type="ECO:0000256" key="9">
    <source>
        <dbReference type="ARBA" id="ARBA00022777"/>
    </source>
</evidence>
<dbReference type="PRINTS" id="PR00344">
    <property type="entry name" value="BCTRLSENSOR"/>
</dbReference>
<dbReference type="InterPro" id="IPR004358">
    <property type="entry name" value="Sig_transdc_His_kin-like_C"/>
</dbReference>
<evidence type="ECO:0000313" key="18">
    <source>
        <dbReference type="Proteomes" id="UP000189761"/>
    </source>
</evidence>
<keyword evidence="5" id="KW-0597">Phosphoprotein</keyword>
<dbReference type="Pfam" id="PF02518">
    <property type="entry name" value="HATPase_c"/>
    <property type="match status" value="1"/>
</dbReference>
<proteinExistence type="predicted"/>
<evidence type="ECO:0000256" key="2">
    <source>
        <dbReference type="ARBA" id="ARBA00004651"/>
    </source>
</evidence>
<keyword evidence="10" id="KW-0067">ATP-binding</keyword>
<evidence type="ECO:0000259" key="16">
    <source>
        <dbReference type="PROSITE" id="PS50885"/>
    </source>
</evidence>
<dbReference type="GO" id="GO:0000155">
    <property type="term" value="F:phosphorelay sensor kinase activity"/>
    <property type="evidence" value="ECO:0007669"/>
    <property type="project" value="InterPro"/>
</dbReference>
<comment type="caution">
    <text evidence="17">The sequence shown here is derived from an EMBL/GenBank/DDBJ whole genome shotgun (WGS) entry which is preliminary data.</text>
</comment>
<dbReference type="InterPro" id="IPR003594">
    <property type="entry name" value="HATPase_dom"/>
</dbReference>
<keyword evidence="12" id="KW-0902">Two-component regulatory system</keyword>
<dbReference type="InterPro" id="IPR003661">
    <property type="entry name" value="HisK_dim/P_dom"/>
</dbReference>
<dbReference type="InterPro" id="IPR036890">
    <property type="entry name" value="HATPase_C_sf"/>
</dbReference>
<sequence length="478" mass="53684">MFKKRNKSVSSKSIKTRLVGNFIIIILISVLVFEALLIYFTRYYFYHNVENVLTNQIRISSDFYSKYFSNVPLEENVIDNVDVFWQQTNAQVQIVDLKGRVLLDSIGVENKQTLGSSDFYDALAGKKGVSIGKVDYGREKVMTVSYPLKSDEEVVGVLRFITSLSAVDKVIRNITLIFISIGIVVIVITGAIGLILSSSIVLPLREVTNAAEIMAGGNLEIRIKKNRNDEIGKLVDTLNYMAEEIKKREEIKDDFISLVSHELRTPLTSIKGWASTLSRVDRNETKIFDDGLTIIEKESDRLAIMVEELLDFSSFASGKISLNKKKTDLKDIFHFIEKQMRPKAMREGIHFQVECEELPHIELDGDRIKQVLINLLGNALKFTPPDGTVSLRGFMEKDAVIMSVIDTGCGISKEELPRITEKFYKGKNSKAHTGLGLSICDEIVKLHKGSLQFKSEVNVGTEVIVKLPLEINHTGVSL</sequence>
<keyword evidence="13 14" id="KW-0472">Membrane</keyword>
<dbReference type="PANTHER" id="PTHR45528:SF1">
    <property type="entry name" value="SENSOR HISTIDINE KINASE CPXA"/>
    <property type="match status" value="1"/>
</dbReference>
<dbReference type="SUPFAM" id="SSF158472">
    <property type="entry name" value="HAMP domain-like"/>
    <property type="match status" value="1"/>
</dbReference>
<evidence type="ECO:0000256" key="3">
    <source>
        <dbReference type="ARBA" id="ARBA00012438"/>
    </source>
</evidence>
<evidence type="ECO:0000256" key="4">
    <source>
        <dbReference type="ARBA" id="ARBA00022475"/>
    </source>
</evidence>
<dbReference type="FunFam" id="3.30.565.10:FF:000006">
    <property type="entry name" value="Sensor histidine kinase WalK"/>
    <property type="match status" value="1"/>
</dbReference>
<dbReference type="SMART" id="SM00387">
    <property type="entry name" value="HATPase_c"/>
    <property type="match status" value="1"/>
</dbReference>
<evidence type="ECO:0000256" key="5">
    <source>
        <dbReference type="ARBA" id="ARBA00022553"/>
    </source>
</evidence>
<dbReference type="Gene3D" id="3.30.565.10">
    <property type="entry name" value="Histidine kinase-like ATPase, C-terminal domain"/>
    <property type="match status" value="1"/>
</dbReference>
<dbReference type="PROSITE" id="PS50109">
    <property type="entry name" value="HIS_KIN"/>
    <property type="match status" value="1"/>
</dbReference>
<dbReference type="SUPFAM" id="SSF47384">
    <property type="entry name" value="Homodimeric domain of signal transducing histidine kinase"/>
    <property type="match status" value="1"/>
</dbReference>
<dbReference type="Pfam" id="PF00672">
    <property type="entry name" value="HAMP"/>
    <property type="match status" value="1"/>
</dbReference>
<evidence type="ECO:0000256" key="7">
    <source>
        <dbReference type="ARBA" id="ARBA00022692"/>
    </source>
</evidence>
<dbReference type="InterPro" id="IPR036097">
    <property type="entry name" value="HisK_dim/P_sf"/>
</dbReference>
<comment type="catalytic activity">
    <reaction evidence="1">
        <text>ATP + protein L-histidine = ADP + protein N-phospho-L-histidine.</text>
        <dbReference type="EC" id="2.7.13.3"/>
    </reaction>
</comment>
<dbReference type="AlphaFoldDB" id="A0A8E2I743"/>
<dbReference type="InterPro" id="IPR005467">
    <property type="entry name" value="His_kinase_dom"/>
</dbReference>
<dbReference type="EMBL" id="MTLA01000145">
    <property type="protein sequence ID" value="OOP67956.1"/>
    <property type="molecule type" value="Genomic_DNA"/>
</dbReference>
<keyword evidence="4" id="KW-1003">Cell membrane</keyword>
<feature type="domain" description="HAMP" evidence="16">
    <location>
        <begin position="198"/>
        <end position="250"/>
    </location>
</feature>
<accession>A0A8E2I743</accession>
<gene>
    <name evidence="17" type="ORF">BWZ43_13235</name>
</gene>
<dbReference type="Gene3D" id="3.30.450.20">
    <property type="entry name" value="PAS domain"/>
    <property type="match status" value="1"/>
</dbReference>
<dbReference type="SUPFAM" id="SSF103190">
    <property type="entry name" value="Sensory domain-like"/>
    <property type="match status" value="1"/>
</dbReference>
<feature type="transmembrane region" description="Helical" evidence="14">
    <location>
        <begin position="174"/>
        <end position="196"/>
    </location>
</feature>
<feature type="transmembrane region" description="Helical" evidence="14">
    <location>
        <begin position="21"/>
        <end position="45"/>
    </location>
</feature>
<evidence type="ECO:0000256" key="10">
    <source>
        <dbReference type="ARBA" id="ARBA00022840"/>
    </source>
</evidence>
<dbReference type="Gene3D" id="1.10.8.500">
    <property type="entry name" value="HAMP domain in histidine kinase"/>
    <property type="match status" value="1"/>
</dbReference>
<dbReference type="CDD" id="cd00082">
    <property type="entry name" value="HisKA"/>
    <property type="match status" value="1"/>
</dbReference>
<dbReference type="GO" id="GO:0005886">
    <property type="term" value="C:plasma membrane"/>
    <property type="evidence" value="ECO:0007669"/>
    <property type="project" value="UniProtKB-SubCell"/>
</dbReference>
<feature type="domain" description="Histidine kinase" evidence="15">
    <location>
        <begin position="258"/>
        <end position="471"/>
    </location>
</feature>
<dbReference type="PANTHER" id="PTHR45528">
    <property type="entry name" value="SENSOR HISTIDINE KINASE CPXA"/>
    <property type="match status" value="1"/>
</dbReference>
<dbReference type="PROSITE" id="PS50885">
    <property type="entry name" value="HAMP"/>
    <property type="match status" value="1"/>
</dbReference>
<keyword evidence="7 14" id="KW-0812">Transmembrane</keyword>
<dbReference type="FunFam" id="1.10.287.130:FF:000001">
    <property type="entry name" value="Two-component sensor histidine kinase"/>
    <property type="match status" value="1"/>
</dbReference>
<dbReference type="Gene3D" id="1.10.287.130">
    <property type="match status" value="1"/>
</dbReference>
<evidence type="ECO:0000256" key="14">
    <source>
        <dbReference type="SAM" id="Phobius"/>
    </source>
</evidence>
<keyword evidence="11 14" id="KW-1133">Transmembrane helix</keyword>
<evidence type="ECO:0000256" key="11">
    <source>
        <dbReference type="ARBA" id="ARBA00022989"/>
    </source>
</evidence>
<dbReference type="SUPFAM" id="SSF55874">
    <property type="entry name" value="ATPase domain of HSP90 chaperone/DNA topoisomerase II/histidine kinase"/>
    <property type="match status" value="1"/>
</dbReference>
<reference evidence="17 18" key="1">
    <citation type="submission" date="2017-01" db="EMBL/GenBank/DDBJ databases">
        <title>Draft genome sequence of Bacillus oleronius.</title>
        <authorList>
            <person name="Allam M."/>
        </authorList>
    </citation>
    <scope>NUCLEOTIDE SEQUENCE [LARGE SCALE GENOMIC DNA]</scope>
    <source>
        <strain evidence="17 18">DSM 9356</strain>
    </source>
</reference>
<keyword evidence="6" id="KW-0808">Transferase</keyword>
<dbReference type="GO" id="GO:0005524">
    <property type="term" value="F:ATP binding"/>
    <property type="evidence" value="ECO:0007669"/>
    <property type="project" value="UniProtKB-KW"/>
</dbReference>
<dbReference type="Proteomes" id="UP000189761">
    <property type="component" value="Unassembled WGS sequence"/>
</dbReference>
<protein>
    <recommendedName>
        <fullName evidence="3">histidine kinase</fullName>
        <ecNumber evidence="3">2.7.13.3</ecNumber>
    </recommendedName>
</protein>
<evidence type="ECO:0000256" key="1">
    <source>
        <dbReference type="ARBA" id="ARBA00000085"/>
    </source>
</evidence>
<dbReference type="CDD" id="cd06225">
    <property type="entry name" value="HAMP"/>
    <property type="match status" value="1"/>
</dbReference>
<keyword evidence="8" id="KW-0547">Nucleotide-binding</keyword>
<organism evidence="17 18">
    <name type="scientific">Heyndrickxia oleronia</name>
    <dbReference type="NCBI Taxonomy" id="38875"/>
    <lineage>
        <taxon>Bacteria</taxon>
        <taxon>Bacillati</taxon>
        <taxon>Bacillota</taxon>
        <taxon>Bacilli</taxon>
        <taxon>Bacillales</taxon>
        <taxon>Bacillaceae</taxon>
        <taxon>Heyndrickxia</taxon>
    </lineage>
</organism>
<dbReference type="EC" id="2.7.13.3" evidence="3"/>
<dbReference type="InterPro" id="IPR029151">
    <property type="entry name" value="Sensor-like_sf"/>
</dbReference>
<dbReference type="RefSeq" id="WP_071976435.1">
    <property type="nucleotide sequence ID" value="NZ_CP065424.1"/>
</dbReference>
<dbReference type="InterPro" id="IPR050398">
    <property type="entry name" value="HssS/ArlS-like"/>
</dbReference>
<keyword evidence="9 17" id="KW-0418">Kinase</keyword>
<dbReference type="SMART" id="SM00304">
    <property type="entry name" value="HAMP"/>
    <property type="match status" value="1"/>
</dbReference>
<name>A0A8E2I743_9BACI</name>
<evidence type="ECO:0000256" key="6">
    <source>
        <dbReference type="ARBA" id="ARBA00022679"/>
    </source>
</evidence>
<evidence type="ECO:0000256" key="13">
    <source>
        <dbReference type="ARBA" id="ARBA00023136"/>
    </source>
</evidence>
<evidence type="ECO:0000313" key="17">
    <source>
        <dbReference type="EMBL" id="OOP67956.1"/>
    </source>
</evidence>